<dbReference type="Proteomes" id="UP001433508">
    <property type="component" value="Unassembled WGS sequence"/>
</dbReference>
<comment type="caution">
    <text evidence="1">The sequence shown here is derived from an EMBL/GenBank/DDBJ whole genome shotgun (WGS) entry which is preliminary data.</text>
</comment>
<evidence type="ECO:0000313" key="1">
    <source>
        <dbReference type="EMBL" id="KAK9236669.1"/>
    </source>
</evidence>
<feature type="non-terminal residue" evidence="1">
    <location>
        <position position="190"/>
    </location>
</feature>
<evidence type="ECO:0000313" key="2">
    <source>
        <dbReference type="Proteomes" id="UP001433508"/>
    </source>
</evidence>
<name>A0ACC3SZS6_LIPKO</name>
<organism evidence="1 2">
    <name type="scientific">Lipomyces kononenkoae</name>
    <name type="common">Yeast</name>
    <dbReference type="NCBI Taxonomy" id="34357"/>
    <lineage>
        <taxon>Eukaryota</taxon>
        <taxon>Fungi</taxon>
        <taxon>Dikarya</taxon>
        <taxon>Ascomycota</taxon>
        <taxon>Saccharomycotina</taxon>
        <taxon>Lipomycetes</taxon>
        <taxon>Lipomycetales</taxon>
        <taxon>Lipomycetaceae</taxon>
        <taxon>Lipomyces</taxon>
    </lineage>
</organism>
<gene>
    <name evidence="1" type="ORF">V1525DRAFT_362288</name>
</gene>
<accession>A0ACC3SZS6</accession>
<proteinExistence type="predicted"/>
<dbReference type="EMBL" id="MU971382">
    <property type="protein sequence ID" value="KAK9236669.1"/>
    <property type="molecule type" value="Genomic_DNA"/>
</dbReference>
<reference evidence="2" key="1">
    <citation type="journal article" date="2024" name="Front. Bioeng. Biotechnol.">
        <title>Genome-scale model development and genomic sequencing of the oleaginous clade Lipomyces.</title>
        <authorList>
            <person name="Czajka J.J."/>
            <person name="Han Y."/>
            <person name="Kim J."/>
            <person name="Mondo S.J."/>
            <person name="Hofstad B.A."/>
            <person name="Robles A."/>
            <person name="Haridas S."/>
            <person name="Riley R."/>
            <person name="LaButti K."/>
            <person name="Pangilinan J."/>
            <person name="Andreopoulos W."/>
            <person name="Lipzen A."/>
            <person name="Yan J."/>
            <person name="Wang M."/>
            <person name="Ng V."/>
            <person name="Grigoriev I.V."/>
            <person name="Spatafora J.W."/>
            <person name="Magnuson J.K."/>
            <person name="Baker S.E."/>
            <person name="Pomraning K.R."/>
        </authorList>
    </citation>
    <scope>NUCLEOTIDE SEQUENCE [LARGE SCALE GENOMIC DNA]</scope>
    <source>
        <strain evidence="2">CBS 7786</strain>
    </source>
</reference>
<protein>
    <submittedName>
        <fullName evidence="1">Uncharacterized protein</fullName>
    </submittedName>
</protein>
<sequence length="190" mass="21571">MVFESAAETRDFVKAYAIRNNFAVKNGVVKNKDQTLLLACKCSRKPLKTRNLPIEVGAKGSNGLTRQKVERSKLCDCPWKVRFKRQLNDSWILTDLIDDHQGHQLEGVNPFAYPENRSTTAEARQTMVDLVQHSSAPVSSIASMLNTTYGLSLLGRDVYNRTYQYTQRTGNSTAKFVETLRDEGFIYRTK</sequence>
<keyword evidence="2" id="KW-1185">Reference proteome</keyword>